<dbReference type="AlphaFoldDB" id="A0AAD9KN83"/>
<dbReference type="Proteomes" id="UP001209878">
    <property type="component" value="Unassembled WGS sequence"/>
</dbReference>
<dbReference type="PANTHER" id="PTHR48011">
    <property type="entry name" value="CCR4-NOT TRANSCRIPTIONAL COMPLEX SUBUNIT CAF120-RELATED"/>
    <property type="match status" value="1"/>
</dbReference>
<dbReference type="GO" id="GO:0004672">
    <property type="term" value="F:protein kinase activity"/>
    <property type="evidence" value="ECO:0007669"/>
    <property type="project" value="InterPro"/>
</dbReference>
<feature type="compositionally biased region" description="Basic and acidic residues" evidence="1">
    <location>
        <begin position="120"/>
        <end position="136"/>
    </location>
</feature>
<dbReference type="InterPro" id="IPR052751">
    <property type="entry name" value="Plant_MAPKKK"/>
</dbReference>
<accession>A0AAD9KN83</accession>
<feature type="compositionally biased region" description="Polar residues" evidence="1">
    <location>
        <begin position="215"/>
        <end position="227"/>
    </location>
</feature>
<dbReference type="GO" id="GO:0005524">
    <property type="term" value="F:ATP binding"/>
    <property type="evidence" value="ECO:0007669"/>
    <property type="project" value="InterPro"/>
</dbReference>
<name>A0AAD9KN83_RIDPI</name>
<feature type="compositionally biased region" description="Basic and acidic residues" evidence="1">
    <location>
        <begin position="228"/>
        <end position="238"/>
    </location>
</feature>
<proteinExistence type="predicted"/>
<keyword evidence="4" id="KW-1185">Reference proteome</keyword>
<dbReference type="PANTHER" id="PTHR48011:SF4">
    <property type="entry name" value="MITOGEN-ACTIVATED PROTEIN KINASE KINASE KINASE 19"/>
    <property type="match status" value="1"/>
</dbReference>
<dbReference type="PROSITE" id="PS50011">
    <property type="entry name" value="PROTEIN_KINASE_DOM"/>
    <property type="match status" value="1"/>
</dbReference>
<dbReference type="InterPro" id="IPR011009">
    <property type="entry name" value="Kinase-like_dom_sf"/>
</dbReference>
<dbReference type="SUPFAM" id="SSF56112">
    <property type="entry name" value="Protein kinase-like (PK-like)"/>
    <property type="match status" value="1"/>
</dbReference>
<evidence type="ECO:0000256" key="1">
    <source>
        <dbReference type="SAM" id="MobiDB-lite"/>
    </source>
</evidence>
<evidence type="ECO:0000259" key="2">
    <source>
        <dbReference type="PROSITE" id="PS50011"/>
    </source>
</evidence>
<sequence>MSTVRRTNTEMGSIDGTAWYSAPEVLVKYERAQRWSDVWSMCGTLVEWFSLQDLWKKTRGNMSLTISRYAEKEETPHGLKHVGDERVRGFLSRGLAYNKRHRPSAEELGRSMEELISEESSNHERLDPPEEKDTSLKKPVVSSSDTETPLKKPVASSNDTETSLKKPAASSNDTETSLKKPAASSNDTETSLKKPGASSRETKPSPARQRRDHNTSSGGQRGTTGKQNEYKKTVERDLGVSVRPCTSSSEEDDDDDDDEADATEDRELTAYREGGPTRQTAGSIPRVLNHSGDGKMRFCCGKLAEATSQGMPLLSMDPSFSGKLSDMLKHEANMKQHVASVLRQKNVNSTKLDAKTQCLNNGKVRLFSQGDGLVSVCIRACLHMCEKRIQCCVGGCKDTRKVTVVR</sequence>
<dbReference type="Pfam" id="PF00069">
    <property type="entry name" value="Pkinase"/>
    <property type="match status" value="1"/>
</dbReference>
<dbReference type="InterPro" id="IPR000719">
    <property type="entry name" value="Prot_kinase_dom"/>
</dbReference>
<evidence type="ECO:0000313" key="4">
    <source>
        <dbReference type="Proteomes" id="UP001209878"/>
    </source>
</evidence>
<reference evidence="3" key="1">
    <citation type="journal article" date="2023" name="Mol. Biol. Evol.">
        <title>Third-Generation Sequencing Reveals the Adaptive Role of the Epigenome in Three Deep-Sea Polychaetes.</title>
        <authorList>
            <person name="Perez M."/>
            <person name="Aroh O."/>
            <person name="Sun Y."/>
            <person name="Lan Y."/>
            <person name="Juniper S.K."/>
            <person name="Young C.R."/>
            <person name="Angers B."/>
            <person name="Qian P.Y."/>
        </authorList>
    </citation>
    <scope>NUCLEOTIDE SEQUENCE</scope>
    <source>
        <strain evidence="3">R07B-5</strain>
    </source>
</reference>
<dbReference type="EMBL" id="JAODUO010000802">
    <property type="protein sequence ID" value="KAK2174432.1"/>
    <property type="molecule type" value="Genomic_DNA"/>
</dbReference>
<protein>
    <recommendedName>
        <fullName evidence="2">Protein kinase domain-containing protein</fullName>
    </recommendedName>
</protein>
<comment type="caution">
    <text evidence="3">The sequence shown here is derived from an EMBL/GenBank/DDBJ whole genome shotgun (WGS) entry which is preliminary data.</text>
</comment>
<feature type="compositionally biased region" description="Acidic residues" evidence="1">
    <location>
        <begin position="249"/>
        <end position="262"/>
    </location>
</feature>
<dbReference type="GO" id="GO:0007165">
    <property type="term" value="P:signal transduction"/>
    <property type="evidence" value="ECO:0007669"/>
    <property type="project" value="TreeGrafter"/>
</dbReference>
<gene>
    <name evidence="3" type="ORF">NP493_803g00017</name>
</gene>
<dbReference type="Gene3D" id="1.10.510.10">
    <property type="entry name" value="Transferase(Phosphotransferase) domain 1"/>
    <property type="match status" value="1"/>
</dbReference>
<feature type="region of interest" description="Disordered" evidence="1">
    <location>
        <begin position="117"/>
        <end position="289"/>
    </location>
</feature>
<organism evidence="3 4">
    <name type="scientific">Ridgeia piscesae</name>
    <name type="common">Tubeworm</name>
    <dbReference type="NCBI Taxonomy" id="27915"/>
    <lineage>
        <taxon>Eukaryota</taxon>
        <taxon>Metazoa</taxon>
        <taxon>Spiralia</taxon>
        <taxon>Lophotrochozoa</taxon>
        <taxon>Annelida</taxon>
        <taxon>Polychaeta</taxon>
        <taxon>Sedentaria</taxon>
        <taxon>Canalipalpata</taxon>
        <taxon>Sabellida</taxon>
        <taxon>Siboglinidae</taxon>
        <taxon>Ridgeia</taxon>
    </lineage>
</organism>
<feature type="domain" description="Protein kinase" evidence="2">
    <location>
        <begin position="1"/>
        <end position="116"/>
    </location>
</feature>
<evidence type="ECO:0000313" key="3">
    <source>
        <dbReference type="EMBL" id="KAK2174432.1"/>
    </source>
</evidence>